<dbReference type="EMBL" id="LXSF01000012">
    <property type="protein sequence ID" value="OAM15233.1"/>
    <property type="molecule type" value="Genomic_DNA"/>
</dbReference>
<protein>
    <recommendedName>
        <fullName evidence="3">DUF935 family protein</fullName>
    </recommendedName>
</protein>
<organism evidence="1 2">
    <name type="scientific">Eikenella corrodens</name>
    <dbReference type="NCBI Taxonomy" id="539"/>
    <lineage>
        <taxon>Bacteria</taxon>
        <taxon>Pseudomonadati</taxon>
        <taxon>Pseudomonadota</taxon>
        <taxon>Betaproteobacteria</taxon>
        <taxon>Neisseriales</taxon>
        <taxon>Neisseriaceae</taxon>
        <taxon>Eikenella</taxon>
    </lineage>
</organism>
<comment type="caution">
    <text evidence="1">The sequence shown here is derived from an EMBL/GenBank/DDBJ whole genome shotgun (WGS) entry which is preliminary data.</text>
</comment>
<evidence type="ECO:0008006" key="3">
    <source>
        <dbReference type="Google" id="ProtNLM"/>
    </source>
</evidence>
<dbReference type="Pfam" id="PF06074">
    <property type="entry name" value="Portal_Mu"/>
    <property type="match status" value="1"/>
</dbReference>
<evidence type="ECO:0000313" key="2">
    <source>
        <dbReference type="Proteomes" id="UP000078003"/>
    </source>
</evidence>
<dbReference type="InterPro" id="IPR009279">
    <property type="entry name" value="Portal_Mu"/>
</dbReference>
<accession>A0A1A9RAV6</accession>
<gene>
    <name evidence="1" type="ORF">A7P85_08605</name>
</gene>
<proteinExistence type="predicted"/>
<dbReference type="AlphaFoldDB" id="A0A1A9RAV6"/>
<evidence type="ECO:0000313" key="1">
    <source>
        <dbReference type="EMBL" id="OAM15233.1"/>
    </source>
</evidence>
<name>A0A1A9RAV6_EIKCO</name>
<reference evidence="2" key="1">
    <citation type="submission" date="2016-05" db="EMBL/GenBank/DDBJ databases">
        <title>Draft genome of Corynebacterium afermentans subsp. afermentans LCDC 88199T.</title>
        <authorList>
            <person name="Bernier A.-M."/>
            <person name="Bernard K."/>
        </authorList>
    </citation>
    <scope>NUCLEOTIDE SEQUENCE [LARGE SCALE GENOMIC DNA]</scope>
    <source>
        <strain evidence="2">NML01-0328</strain>
    </source>
</reference>
<dbReference type="Proteomes" id="UP000078003">
    <property type="component" value="Unassembled WGS sequence"/>
</dbReference>
<dbReference type="RefSeq" id="WP_064104658.1">
    <property type="nucleotide sequence ID" value="NZ_LXSF01000012.1"/>
</dbReference>
<sequence length="485" mass="53914">MFGLIKSQRIKTTVKVLTDATEGGLDELIASCESNSQLLARLGISRQQALQAVISDDEVEACCEDLRAAMLARPWRIYGEGLSDEDRDRLWRVVRRYLPVLAEVVLTAKLSGYGVARYVYLREEDGFLSIDRVSNKGDELDRYTPRYDGTLLYKGDSGDELVDTRVLHLLLTNRATTRNPAGEMAAARLYPAVSLRSRGFVYAAQFIKRYAQPYLVGKINADGSNDRHRGFTDKLFTMLSGGAMSVDREDSVEMLQNSADGQAFKRLENLANARIQKVLLGKVRTADLETGSRAAQETEEKARGDRIDSYLGLLEQAAQHLVDALVMVNAVYGKTINAPKGVWFEFNRQVQVDVQRAERDKQYLDSGRLRLTEDYYKDILGFEPGHFELVDPAPQIGQPAGAKLAVRLSASQLPAPDTVEHTIMRPKVDAILSALAESKDYAAFEERLSGLDLDEADNLLIQRLVADGVRSWSDGADSHMGVTDE</sequence>